<evidence type="ECO:0008006" key="3">
    <source>
        <dbReference type="Google" id="ProtNLM"/>
    </source>
</evidence>
<reference evidence="1 2" key="1">
    <citation type="submission" date="2017-05" db="EMBL/GenBank/DDBJ databases">
        <title>The Genome Sequence of Enterococcus sp. 10A9_DIV0425.</title>
        <authorList>
            <consortium name="The Broad Institute Genomics Platform"/>
            <consortium name="The Broad Institute Genomic Center for Infectious Diseases"/>
            <person name="Earl A."/>
            <person name="Manson A."/>
            <person name="Schwartman J."/>
            <person name="Gilmore M."/>
            <person name="Abouelleil A."/>
            <person name="Cao P."/>
            <person name="Chapman S."/>
            <person name="Cusick C."/>
            <person name="Shea T."/>
            <person name="Young S."/>
            <person name="Neafsey D."/>
            <person name="Nusbaum C."/>
            <person name="Birren B."/>
        </authorList>
    </citation>
    <scope>NUCLEOTIDE SEQUENCE [LARGE SCALE GENOMIC DNA]</scope>
    <source>
        <strain evidence="1 2">10A9_DIV0425</strain>
    </source>
</reference>
<gene>
    <name evidence="1" type="ORF">A5844_000852</name>
</gene>
<accession>A0A2C9XR39</accession>
<dbReference type="STRING" id="1987383.A5844_000852"/>
<sequence length="180" mass="20658">MKKILTFGLFLLSFFFILFSGLRIHSINKETPKTFDVQEFKKNEVASLNCLEISLVSSKTGEKSHYDGGNPEDQYTLMPLTVELMVKNSSNVDQDITTLFENQLMTGYSPYNTTNVKADLKLLKPNETTTISMIFTIDADVYVKNDTYFIISTQSLLKFDKENYSKNYHHGKYKGIIFKV</sequence>
<comment type="caution">
    <text evidence="1">The sequence shown here is derived from an EMBL/GenBank/DDBJ whole genome shotgun (WGS) entry which is preliminary data.</text>
</comment>
<dbReference type="RefSeq" id="WP_086284031.1">
    <property type="nucleotide sequence ID" value="NZ_NGMO01000001.1"/>
</dbReference>
<dbReference type="AlphaFoldDB" id="A0A2C9XR39"/>
<protein>
    <recommendedName>
        <fullName evidence="3">DUF4352 domain-containing protein</fullName>
    </recommendedName>
</protein>
<organism evidence="1 2">
    <name type="scientific">Candidatus Enterococcus wittei</name>
    <dbReference type="NCBI Taxonomy" id="1987383"/>
    <lineage>
        <taxon>Bacteria</taxon>
        <taxon>Bacillati</taxon>
        <taxon>Bacillota</taxon>
        <taxon>Bacilli</taxon>
        <taxon>Lactobacillales</taxon>
        <taxon>Enterococcaceae</taxon>
        <taxon>Enterococcus</taxon>
    </lineage>
</organism>
<name>A0A2C9XR39_9ENTE</name>
<keyword evidence="2" id="KW-1185">Reference proteome</keyword>
<dbReference type="EMBL" id="NGMO01000001">
    <property type="protein sequence ID" value="OTP12619.1"/>
    <property type="molecule type" value="Genomic_DNA"/>
</dbReference>
<dbReference type="Proteomes" id="UP000194933">
    <property type="component" value="Unassembled WGS sequence"/>
</dbReference>
<evidence type="ECO:0000313" key="1">
    <source>
        <dbReference type="EMBL" id="OTP12619.1"/>
    </source>
</evidence>
<proteinExistence type="predicted"/>
<evidence type="ECO:0000313" key="2">
    <source>
        <dbReference type="Proteomes" id="UP000194933"/>
    </source>
</evidence>